<dbReference type="InterPro" id="IPR024940">
    <property type="entry name" value="TCF/LEF"/>
</dbReference>
<evidence type="ECO:0000256" key="10">
    <source>
        <dbReference type="SAM" id="MobiDB-lite"/>
    </source>
</evidence>
<dbReference type="GO" id="GO:0000981">
    <property type="term" value="F:DNA-binding transcription factor activity, RNA polymerase II-specific"/>
    <property type="evidence" value="ECO:0007669"/>
    <property type="project" value="TreeGrafter"/>
</dbReference>
<dbReference type="STRING" id="6185.A0A095CE18"/>
<proteinExistence type="inferred from homology"/>
<name>A0A095CE18_SCHHA</name>
<dbReference type="GO" id="GO:1990907">
    <property type="term" value="C:beta-catenin-TCF complex"/>
    <property type="evidence" value="ECO:0007669"/>
    <property type="project" value="TreeGrafter"/>
</dbReference>
<keyword evidence="3" id="KW-0879">Wnt signaling pathway</keyword>
<dbReference type="GO" id="GO:0000785">
    <property type="term" value="C:chromatin"/>
    <property type="evidence" value="ECO:0007669"/>
    <property type="project" value="TreeGrafter"/>
</dbReference>
<gene>
    <name evidence="12" type="ORF">MS3_09474</name>
</gene>
<keyword evidence="6" id="KW-0010">Activator</keyword>
<comment type="similarity">
    <text evidence="2">Belongs to the TCF/LEF family.</text>
</comment>
<dbReference type="Pfam" id="PF00505">
    <property type="entry name" value="HMG_box"/>
    <property type="match status" value="1"/>
</dbReference>
<dbReference type="AlphaFoldDB" id="A0A095CE18"/>
<keyword evidence="5 9" id="KW-0238">DNA-binding</keyword>
<dbReference type="SUPFAM" id="SSF47095">
    <property type="entry name" value="HMG-box"/>
    <property type="match status" value="1"/>
</dbReference>
<sequence>MNDKHLTNTFQSNQYDTQPYYNKLWQQSNETFNEDTYNNTNNQLNRLQAWLKHPFDEYDNLRWNSQLLCNTMKASKGSYSTNSESILTIPPTISTVGTKNGIIFSPLESSSSISPNTIECINMKPISNNNDIEHFNDCELKQYQNNHRQNTLFNQPQHSHQNYKFIKSSFDYLNNNKSSKQILNTEEASIKLTNNKTESYQRTMKYNNGHIKKPLNAFMLFMKEMRSQVIAECTLKESAAINQILGRKWHALSSEAQAKYYKLAKQEKELHQRLYPGWSARDNYATQVKRRSRATKMNHTNLEHEYMTSNGLCHSTVPLNKIDTTTTTTTTTPTTKTTSDYERLYSLNQSTTFPYSQFNNNNNNLIYRNLLTLNNSTELNSIQSSSINPYSQLQSMNKSMKVDYAIDSLVDLNYDPYKVPEMIHEHDTISSGTSSQMNDNNHHQHQNDIFMTSNEYT</sequence>
<dbReference type="CDD" id="cd21996">
    <property type="entry name" value="HMG-box_TCF7-like"/>
    <property type="match status" value="1"/>
</dbReference>
<evidence type="ECO:0000313" key="12">
    <source>
        <dbReference type="EMBL" id="KGB40978.1"/>
    </source>
</evidence>
<dbReference type="EMBL" id="KL251668">
    <property type="protein sequence ID" value="KGB40978.1"/>
    <property type="molecule type" value="Genomic_DNA"/>
</dbReference>
<dbReference type="InterPro" id="IPR036910">
    <property type="entry name" value="HMG_box_dom_sf"/>
</dbReference>
<dbReference type="PANTHER" id="PTHR10373">
    <property type="entry name" value="TRANSCRIPTION FACTOR 7 FAMILY MEMBER"/>
    <property type="match status" value="1"/>
</dbReference>
<feature type="DNA-binding region" description="HMG box" evidence="9">
    <location>
        <begin position="211"/>
        <end position="279"/>
    </location>
</feature>
<evidence type="ECO:0000256" key="1">
    <source>
        <dbReference type="ARBA" id="ARBA00004123"/>
    </source>
</evidence>
<feature type="region of interest" description="Disordered" evidence="10">
    <location>
        <begin position="429"/>
        <end position="457"/>
    </location>
</feature>
<evidence type="ECO:0000256" key="3">
    <source>
        <dbReference type="ARBA" id="ARBA00022687"/>
    </source>
</evidence>
<dbReference type="PROSITE" id="PS50118">
    <property type="entry name" value="HMG_BOX_2"/>
    <property type="match status" value="1"/>
</dbReference>
<dbReference type="PANTHER" id="PTHR10373:SF38">
    <property type="entry name" value="PROTEIN PANGOLIN, ISOFORM J"/>
    <property type="match status" value="1"/>
</dbReference>
<comment type="subcellular location">
    <subcellularLocation>
        <location evidence="1">Nucleus</location>
    </subcellularLocation>
</comment>
<dbReference type="GO" id="GO:0060070">
    <property type="term" value="P:canonical Wnt signaling pathway"/>
    <property type="evidence" value="ECO:0007669"/>
    <property type="project" value="TreeGrafter"/>
</dbReference>
<protein>
    <submittedName>
        <fullName evidence="12">Transcription factor 7</fullName>
    </submittedName>
</protein>
<evidence type="ECO:0000256" key="6">
    <source>
        <dbReference type="ARBA" id="ARBA00023159"/>
    </source>
</evidence>
<evidence type="ECO:0000256" key="4">
    <source>
        <dbReference type="ARBA" id="ARBA00023015"/>
    </source>
</evidence>
<evidence type="ECO:0000256" key="5">
    <source>
        <dbReference type="ARBA" id="ARBA00023125"/>
    </source>
</evidence>
<organism evidence="12">
    <name type="scientific">Schistosoma haematobium</name>
    <name type="common">Blood fluke</name>
    <dbReference type="NCBI Taxonomy" id="6185"/>
    <lineage>
        <taxon>Eukaryota</taxon>
        <taxon>Metazoa</taxon>
        <taxon>Spiralia</taxon>
        <taxon>Lophotrochozoa</taxon>
        <taxon>Platyhelminthes</taxon>
        <taxon>Trematoda</taxon>
        <taxon>Digenea</taxon>
        <taxon>Strigeidida</taxon>
        <taxon>Schistosomatoidea</taxon>
        <taxon>Schistosomatidae</taxon>
        <taxon>Schistosoma</taxon>
    </lineage>
</organism>
<evidence type="ECO:0000259" key="11">
    <source>
        <dbReference type="PROSITE" id="PS50118"/>
    </source>
</evidence>
<keyword evidence="4" id="KW-0805">Transcription regulation</keyword>
<keyword evidence="8 9" id="KW-0539">Nucleus</keyword>
<evidence type="ECO:0000256" key="8">
    <source>
        <dbReference type="ARBA" id="ARBA00023242"/>
    </source>
</evidence>
<accession>A0A095CE18</accession>
<feature type="domain" description="HMG box" evidence="11">
    <location>
        <begin position="211"/>
        <end position="279"/>
    </location>
</feature>
<evidence type="ECO:0000256" key="9">
    <source>
        <dbReference type="PROSITE-ProRule" id="PRU00267"/>
    </source>
</evidence>
<keyword evidence="7" id="KW-0804">Transcription</keyword>
<evidence type="ECO:0000256" key="7">
    <source>
        <dbReference type="ARBA" id="ARBA00023163"/>
    </source>
</evidence>
<dbReference type="InterPro" id="IPR009071">
    <property type="entry name" value="HMG_box_dom"/>
</dbReference>
<reference evidence="12" key="1">
    <citation type="journal article" date="2012" name="Nat. Genet.">
        <title>Whole-genome sequence of Schistosoma haematobium.</title>
        <authorList>
            <person name="Young N.D."/>
            <person name="Jex A.R."/>
            <person name="Li B."/>
            <person name="Liu S."/>
            <person name="Yang L."/>
            <person name="Xiong Z."/>
            <person name="Li Y."/>
            <person name="Cantacessi C."/>
            <person name="Hall R.S."/>
            <person name="Xu X."/>
            <person name="Chen F."/>
            <person name="Wu X."/>
            <person name="Zerlotini A."/>
            <person name="Oliveira G."/>
            <person name="Hofmann A."/>
            <person name="Zhang G."/>
            <person name="Fang X."/>
            <person name="Kang Y."/>
            <person name="Campbell B.E."/>
            <person name="Loukas A."/>
            <person name="Ranganathan S."/>
            <person name="Rollinson D."/>
            <person name="Rinaldi G."/>
            <person name="Brindley P.J."/>
            <person name="Yang H."/>
            <person name="Wang J."/>
            <person name="Wang J."/>
            <person name="Gasser R.B."/>
        </authorList>
    </citation>
    <scope>NUCLEOTIDE SEQUENCE [LARGE SCALE GENOMIC DNA]</scope>
</reference>
<evidence type="ECO:0000256" key="2">
    <source>
        <dbReference type="ARBA" id="ARBA00006569"/>
    </source>
</evidence>
<dbReference type="GO" id="GO:0000978">
    <property type="term" value="F:RNA polymerase II cis-regulatory region sequence-specific DNA binding"/>
    <property type="evidence" value="ECO:0007669"/>
    <property type="project" value="TreeGrafter"/>
</dbReference>
<dbReference type="Gene3D" id="1.10.30.10">
    <property type="entry name" value="High mobility group box domain"/>
    <property type="match status" value="1"/>
</dbReference>
<dbReference type="SMART" id="SM00398">
    <property type="entry name" value="HMG"/>
    <property type="match status" value="1"/>
</dbReference>
<dbReference type="FunFam" id="1.10.30.10:FF:000001">
    <property type="entry name" value="transcription factor 7 isoform X2"/>
    <property type="match status" value="1"/>
</dbReference>